<organism evidence="6 7">
    <name type="scientific">Novosphingobium malaysiense</name>
    <dbReference type="NCBI Taxonomy" id="1348853"/>
    <lineage>
        <taxon>Bacteria</taxon>
        <taxon>Pseudomonadati</taxon>
        <taxon>Pseudomonadota</taxon>
        <taxon>Alphaproteobacteria</taxon>
        <taxon>Sphingomonadales</taxon>
        <taxon>Sphingomonadaceae</taxon>
        <taxon>Novosphingobium</taxon>
    </lineage>
</organism>
<keyword evidence="3" id="KW-0732">Signal</keyword>
<evidence type="ECO:0000256" key="3">
    <source>
        <dbReference type="SAM" id="SignalP"/>
    </source>
</evidence>
<dbReference type="Pfam" id="PF13629">
    <property type="entry name" value="T2SS-T3SS_pil_N"/>
    <property type="match status" value="1"/>
</dbReference>
<dbReference type="InterPro" id="IPR004846">
    <property type="entry name" value="T2SS/T3SS_dom"/>
</dbReference>
<evidence type="ECO:0000256" key="2">
    <source>
        <dbReference type="SAM" id="MobiDB-lite"/>
    </source>
</evidence>
<dbReference type="OrthoDB" id="9775455at2"/>
<feature type="chain" id="PRO_5002065509" evidence="3">
    <location>
        <begin position="29"/>
        <end position="471"/>
    </location>
</feature>
<sequence>MPVGKPTRSAMIAAALLSVSLSAAPASAQMDSIHAGILDVPLNKSQVVTADRPIARAMVGNAEIADVMPLTDRSIYVLGKSMGTTSLTLYDSGGRVLSVMDVAIGPDVRSFEAQVSRLIPGQSIDATISGDSMVLTGLVTDPGAVDKAMRLAKTYAGEKVVNMLSVGSSQQVMLEVRFAEVKRSVGEDIGVSSFSASNGGTFGSAIGRGAQLTPDADTGEGILGLTAITNSFGVFRKSFSIGDLNIDAVLDAMETKGFAKTLAEPTLVALSGEKASFLAGGEFPVPVAQSGNAGSGNGAQALTVEFKPFGVSLGFTPTVLADRTINLRVEPEVSSIDPAASVTLNGITIPGVQTRRASTVLELRDGESFAIAGLLQQDFKTNVSQLPLLGNLPILGALFRSTEFQKGETELLIVVTPHLVAPIKPEQVKLPTDRVEDPTAAGTVLLGESYDPKPMAPATQPAQSTGDGYEY</sequence>
<feature type="compositionally biased region" description="Polar residues" evidence="2">
    <location>
        <begin position="460"/>
        <end position="471"/>
    </location>
</feature>
<name>A0A0B1ZSH3_9SPHN</name>
<gene>
    <name evidence="6" type="ORF">LK12_05755</name>
</gene>
<comment type="similarity">
    <text evidence="1">Belongs to the bacterial secretin family.</text>
</comment>
<proteinExistence type="inferred from homology"/>
<feature type="domain" description="Type II/III secretion system secretin-like" evidence="4">
    <location>
        <begin position="252"/>
        <end position="420"/>
    </location>
</feature>
<dbReference type="InterPro" id="IPR001775">
    <property type="entry name" value="GspD/PilQ"/>
</dbReference>
<dbReference type="AlphaFoldDB" id="A0A0B1ZSH3"/>
<evidence type="ECO:0000259" key="5">
    <source>
        <dbReference type="Pfam" id="PF13629"/>
    </source>
</evidence>
<keyword evidence="7" id="KW-1185">Reference proteome</keyword>
<dbReference type="Proteomes" id="UP000031057">
    <property type="component" value="Unassembled WGS sequence"/>
</dbReference>
<protein>
    <submittedName>
        <fullName evidence="6">Pilus assembly protein CpaC</fullName>
    </submittedName>
</protein>
<comment type="caution">
    <text evidence="6">The sequence shown here is derived from an EMBL/GenBank/DDBJ whole genome shotgun (WGS) entry which is preliminary data.</text>
</comment>
<dbReference type="STRING" id="1348853.LK12_05755"/>
<dbReference type="InterPro" id="IPR050810">
    <property type="entry name" value="Bact_Secretion_Sys_Channel"/>
</dbReference>
<evidence type="ECO:0000256" key="1">
    <source>
        <dbReference type="RuleBase" id="RU004003"/>
    </source>
</evidence>
<dbReference type="PRINTS" id="PR00811">
    <property type="entry name" value="BCTERIALGSPD"/>
</dbReference>
<feature type="signal peptide" evidence="3">
    <location>
        <begin position="1"/>
        <end position="28"/>
    </location>
</feature>
<feature type="domain" description="Pilus formation protein N-terminal" evidence="5">
    <location>
        <begin position="36"/>
        <end position="104"/>
    </location>
</feature>
<dbReference type="Pfam" id="PF00263">
    <property type="entry name" value="Secretin"/>
    <property type="match status" value="1"/>
</dbReference>
<dbReference type="PANTHER" id="PTHR30332">
    <property type="entry name" value="PROBABLE GENERAL SECRETION PATHWAY PROTEIN D"/>
    <property type="match status" value="1"/>
</dbReference>
<dbReference type="PANTHER" id="PTHR30332:SF17">
    <property type="entry name" value="TYPE IV PILIATION SYSTEM PROTEIN DR_0774-RELATED"/>
    <property type="match status" value="1"/>
</dbReference>
<accession>A0A0B1ZSH3</accession>
<dbReference type="InterPro" id="IPR032789">
    <property type="entry name" value="T2SS-T3SS_pil_N"/>
</dbReference>
<reference evidence="6 7" key="1">
    <citation type="submission" date="2014-10" db="EMBL/GenBank/DDBJ databases">
        <title>Genome sequence of Novosphingobium malaysiense MUSC 273(T).</title>
        <authorList>
            <person name="Lee L.-H."/>
        </authorList>
    </citation>
    <scope>NUCLEOTIDE SEQUENCE [LARGE SCALE GENOMIC DNA]</scope>
    <source>
        <strain evidence="6 7">MUSC 273</strain>
    </source>
</reference>
<dbReference type="GO" id="GO:0009306">
    <property type="term" value="P:protein secretion"/>
    <property type="evidence" value="ECO:0007669"/>
    <property type="project" value="InterPro"/>
</dbReference>
<evidence type="ECO:0000313" key="7">
    <source>
        <dbReference type="Proteomes" id="UP000031057"/>
    </source>
</evidence>
<evidence type="ECO:0000313" key="6">
    <source>
        <dbReference type="EMBL" id="KHK92329.1"/>
    </source>
</evidence>
<dbReference type="GO" id="GO:0015627">
    <property type="term" value="C:type II protein secretion system complex"/>
    <property type="evidence" value="ECO:0007669"/>
    <property type="project" value="TreeGrafter"/>
</dbReference>
<dbReference type="RefSeq" id="WP_039280649.1">
    <property type="nucleotide sequence ID" value="NZ_JTDI01000002.1"/>
</dbReference>
<feature type="region of interest" description="Disordered" evidence="2">
    <location>
        <begin position="433"/>
        <end position="471"/>
    </location>
</feature>
<dbReference type="EMBL" id="JTDI01000002">
    <property type="protein sequence ID" value="KHK92329.1"/>
    <property type="molecule type" value="Genomic_DNA"/>
</dbReference>
<evidence type="ECO:0000259" key="4">
    <source>
        <dbReference type="Pfam" id="PF00263"/>
    </source>
</evidence>